<name>A0ABP3UJ83_9CLOT</name>
<keyword evidence="4" id="KW-1185">Reference proteome</keyword>
<accession>A0ABP3UJ83</accession>
<evidence type="ECO:0000313" key="4">
    <source>
        <dbReference type="Proteomes" id="UP001501510"/>
    </source>
</evidence>
<dbReference type="Gene3D" id="3.50.50.60">
    <property type="entry name" value="FAD/NAD(P)-binding domain"/>
    <property type="match status" value="2"/>
</dbReference>
<dbReference type="Pfam" id="PF07992">
    <property type="entry name" value="Pyr_redox_2"/>
    <property type="match status" value="1"/>
</dbReference>
<dbReference type="InterPro" id="IPR051691">
    <property type="entry name" value="Metab_Enz_Cyan_OpOx_G3PDH"/>
</dbReference>
<reference evidence="4" key="1">
    <citation type="journal article" date="2019" name="Int. J. Syst. Evol. Microbiol.">
        <title>The Global Catalogue of Microorganisms (GCM) 10K type strain sequencing project: providing services to taxonomists for standard genome sequencing and annotation.</title>
        <authorList>
            <consortium name="The Broad Institute Genomics Platform"/>
            <consortium name="The Broad Institute Genome Sequencing Center for Infectious Disease"/>
            <person name="Wu L."/>
            <person name="Ma J."/>
        </authorList>
    </citation>
    <scope>NUCLEOTIDE SEQUENCE [LARGE SCALE GENOMIC DNA]</scope>
    <source>
        <strain evidence="4">JCM 1407</strain>
    </source>
</reference>
<feature type="domain" description="FAD/NAD(P)-binding" evidence="2">
    <location>
        <begin position="4"/>
        <end position="301"/>
    </location>
</feature>
<dbReference type="InterPro" id="IPR036188">
    <property type="entry name" value="FAD/NAD-bd_sf"/>
</dbReference>
<dbReference type="PRINTS" id="PR00368">
    <property type="entry name" value="FADPNR"/>
</dbReference>
<dbReference type="PRINTS" id="PR00469">
    <property type="entry name" value="PNDRDTASEII"/>
</dbReference>
<dbReference type="InterPro" id="IPR023753">
    <property type="entry name" value="FAD/NAD-binding_dom"/>
</dbReference>
<evidence type="ECO:0000313" key="3">
    <source>
        <dbReference type="EMBL" id="GAA0733422.1"/>
    </source>
</evidence>
<organism evidence="3 4">
    <name type="scientific">Clostridium oceanicum</name>
    <dbReference type="NCBI Taxonomy" id="1543"/>
    <lineage>
        <taxon>Bacteria</taxon>
        <taxon>Bacillati</taxon>
        <taxon>Bacillota</taxon>
        <taxon>Clostridia</taxon>
        <taxon>Eubacteriales</taxon>
        <taxon>Clostridiaceae</taxon>
        <taxon>Clostridium</taxon>
    </lineage>
</organism>
<protein>
    <submittedName>
        <fullName evidence="3">FAD-dependent oxidoreductase</fullName>
    </submittedName>
</protein>
<dbReference type="Proteomes" id="UP001501510">
    <property type="component" value="Unassembled WGS sequence"/>
</dbReference>
<keyword evidence="1" id="KW-0560">Oxidoreductase</keyword>
<evidence type="ECO:0000259" key="2">
    <source>
        <dbReference type="Pfam" id="PF07992"/>
    </source>
</evidence>
<evidence type="ECO:0000256" key="1">
    <source>
        <dbReference type="ARBA" id="ARBA00023002"/>
    </source>
</evidence>
<gene>
    <name evidence="3" type="ORF">GCM10008906_04230</name>
</gene>
<dbReference type="EMBL" id="BAAACG010000003">
    <property type="protein sequence ID" value="GAA0733422.1"/>
    <property type="molecule type" value="Genomic_DNA"/>
</dbReference>
<dbReference type="PANTHER" id="PTHR42949:SF3">
    <property type="entry name" value="ANAEROBIC GLYCEROL-3-PHOSPHATE DEHYDROGENASE SUBUNIT B"/>
    <property type="match status" value="1"/>
</dbReference>
<comment type="caution">
    <text evidence="3">The sequence shown here is derived from an EMBL/GenBank/DDBJ whole genome shotgun (WGS) entry which is preliminary data.</text>
</comment>
<sequence>MKKYDIVIVGGGPAGLAAAISAKQQGIENILILEREEELGGIINQCIHTGFGIHVFKENITGPEYAQRLIDKVLSMNIDIKLNTTVLEVNNNKEITSINPKEGIFTIYTRSIILATGSKERPRGTINIPGSRYAGIYTAGTVQKFINFEGYMPGKNVVVLGTGDIALIMARRMCIEGAKVKAVVETRPYCYGKEENVLECIDEFKIPLKLKHTVLSIKGKDRVEGVTIAKVDENKKPLKDTETYIPCDSLIISVGLCSESDLIKKTKINLHEVTLAPEVNENLETPIEGIFACGNMIHMYNTADKVTIEGRELGIRASQYIKKKISA</sequence>
<proteinExistence type="predicted"/>
<dbReference type="SUPFAM" id="SSF51905">
    <property type="entry name" value="FAD/NAD(P)-binding domain"/>
    <property type="match status" value="1"/>
</dbReference>
<dbReference type="PANTHER" id="PTHR42949">
    <property type="entry name" value="ANAEROBIC GLYCEROL-3-PHOSPHATE DEHYDROGENASE SUBUNIT B"/>
    <property type="match status" value="1"/>
</dbReference>